<dbReference type="PROSITE" id="PS00237">
    <property type="entry name" value="G_PROTEIN_RECEP_F1_1"/>
    <property type="match status" value="1"/>
</dbReference>
<evidence type="ECO:0000259" key="13">
    <source>
        <dbReference type="PROSITE" id="PS50262"/>
    </source>
</evidence>
<feature type="domain" description="G-protein coupled receptors family 1 profile" evidence="13">
    <location>
        <begin position="58"/>
        <end position="240"/>
    </location>
</feature>
<keyword evidence="3" id="KW-1003">Cell membrane</keyword>
<keyword evidence="5 12" id="KW-1133">Transmembrane helix</keyword>
<feature type="transmembrane region" description="Helical" evidence="12">
    <location>
        <begin position="79"/>
        <end position="109"/>
    </location>
</feature>
<feature type="compositionally biased region" description="Low complexity" evidence="11">
    <location>
        <begin position="220"/>
        <end position="233"/>
    </location>
</feature>
<keyword evidence="4 10" id="KW-0812">Transmembrane</keyword>
<evidence type="ECO:0000256" key="7">
    <source>
        <dbReference type="ARBA" id="ARBA00023136"/>
    </source>
</evidence>
<keyword evidence="9 10" id="KW-0807">Transducer</keyword>
<dbReference type="Pfam" id="PF00001">
    <property type="entry name" value="7tm_1"/>
    <property type="match status" value="1"/>
</dbReference>
<evidence type="ECO:0000256" key="1">
    <source>
        <dbReference type="ARBA" id="ARBA00004651"/>
    </source>
</evidence>
<evidence type="ECO:0000256" key="3">
    <source>
        <dbReference type="ARBA" id="ARBA00022475"/>
    </source>
</evidence>
<dbReference type="AlphaFoldDB" id="A0A553PGM5"/>
<dbReference type="PROSITE" id="PS50262">
    <property type="entry name" value="G_PROTEIN_RECEP_F1_2"/>
    <property type="match status" value="1"/>
</dbReference>
<sequence length="240" mass="27054">MSTSEDMWVQFTWDYSHNDSNSSHTALFMSGYPSGFETWEVISICVFVIFVMAVIIIGNMLVIIAILSEYTLQNVQNWFVASLALADLTLGVVVMPFGLAQVVMGYWIFGDIWCQMHSALDVLLCTASILNITLISLDRYWSITHAVEYIKFRSETSVRVMICVVWFISALISVPPLFYPPWKLPLEPPSEDEIVLSPEDQQFIDAQYGTTVVFSQPKCSVSSSSHSSHSFHSLNNLEGR</sequence>
<keyword evidence="6 10" id="KW-0297">G-protein coupled receptor</keyword>
<reference evidence="14 15" key="1">
    <citation type="journal article" date="2018" name="Nat. Ecol. Evol.">
        <title>Genomic signatures of mitonuclear coevolution across populations of Tigriopus californicus.</title>
        <authorList>
            <person name="Barreto F.S."/>
            <person name="Watson E.T."/>
            <person name="Lima T.G."/>
            <person name="Willett C.S."/>
            <person name="Edmands S."/>
            <person name="Li W."/>
            <person name="Burton R.S."/>
        </authorList>
    </citation>
    <scope>NUCLEOTIDE SEQUENCE [LARGE SCALE GENOMIC DNA]</scope>
    <source>
        <strain evidence="14 15">San Diego</strain>
    </source>
</reference>
<evidence type="ECO:0000313" key="15">
    <source>
        <dbReference type="Proteomes" id="UP000318571"/>
    </source>
</evidence>
<comment type="similarity">
    <text evidence="2 10">Belongs to the G-protein coupled receptor 1 family.</text>
</comment>
<name>A0A553PGM5_TIGCA</name>
<organism evidence="14 15">
    <name type="scientific">Tigriopus californicus</name>
    <name type="common">Marine copepod</name>
    <dbReference type="NCBI Taxonomy" id="6832"/>
    <lineage>
        <taxon>Eukaryota</taxon>
        <taxon>Metazoa</taxon>
        <taxon>Ecdysozoa</taxon>
        <taxon>Arthropoda</taxon>
        <taxon>Crustacea</taxon>
        <taxon>Multicrustacea</taxon>
        <taxon>Hexanauplia</taxon>
        <taxon>Copepoda</taxon>
        <taxon>Harpacticoida</taxon>
        <taxon>Harpacticidae</taxon>
        <taxon>Tigriopus</taxon>
    </lineage>
</organism>
<keyword evidence="15" id="KW-1185">Reference proteome</keyword>
<feature type="transmembrane region" description="Helical" evidence="12">
    <location>
        <begin position="158"/>
        <end position="179"/>
    </location>
</feature>
<evidence type="ECO:0000256" key="2">
    <source>
        <dbReference type="ARBA" id="ARBA00010663"/>
    </source>
</evidence>
<protein>
    <recommendedName>
        <fullName evidence="13">G-protein coupled receptors family 1 profile domain-containing protein</fullName>
    </recommendedName>
</protein>
<keyword evidence="8 10" id="KW-0675">Receptor</keyword>
<keyword evidence="7 12" id="KW-0472">Membrane</keyword>
<dbReference type="STRING" id="6832.A0A553PGM5"/>
<proteinExistence type="inferred from homology"/>
<gene>
    <name evidence="14" type="ORF">TCAL_03508</name>
</gene>
<dbReference type="GO" id="GO:0005886">
    <property type="term" value="C:plasma membrane"/>
    <property type="evidence" value="ECO:0007669"/>
    <property type="project" value="UniProtKB-SubCell"/>
</dbReference>
<feature type="transmembrane region" description="Helical" evidence="12">
    <location>
        <begin position="41"/>
        <end position="67"/>
    </location>
</feature>
<evidence type="ECO:0000256" key="12">
    <source>
        <dbReference type="SAM" id="Phobius"/>
    </source>
</evidence>
<comment type="caution">
    <text evidence="14">The sequence shown here is derived from an EMBL/GenBank/DDBJ whole genome shotgun (WGS) entry which is preliminary data.</text>
</comment>
<evidence type="ECO:0000256" key="5">
    <source>
        <dbReference type="ARBA" id="ARBA00022989"/>
    </source>
</evidence>
<evidence type="ECO:0000256" key="4">
    <source>
        <dbReference type="ARBA" id="ARBA00022692"/>
    </source>
</evidence>
<dbReference type="PANTHER" id="PTHR24248">
    <property type="entry name" value="ADRENERGIC RECEPTOR-RELATED G-PROTEIN COUPLED RECEPTOR"/>
    <property type="match status" value="1"/>
</dbReference>
<dbReference type="InterPro" id="IPR017452">
    <property type="entry name" value="GPCR_Rhodpsn_7TM"/>
</dbReference>
<evidence type="ECO:0000313" key="14">
    <source>
        <dbReference type="EMBL" id="TRY76822.1"/>
    </source>
</evidence>
<evidence type="ECO:0000256" key="9">
    <source>
        <dbReference type="ARBA" id="ARBA00023224"/>
    </source>
</evidence>
<dbReference type="GO" id="GO:0004930">
    <property type="term" value="F:G protein-coupled receptor activity"/>
    <property type="evidence" value="ECO:0007669"/>
    <property type="project" value="UniProtKB-KW"/>
</dbReference>
<evidence type="ECO:0000256" key="6">
    <source>
        <dbReference type="ARBA" id="ARBA00023040"/>
    </source>
</evidence>
<dbReference type="PRINTS" id="PR00237">
    <property type="entry name" value="GPCRRHODOPSN"/>
</dbReference>
<dbReference type="Proteomes" id="UP000318571">
    <property type="component" value="Chromosome 5"/>
</dbReference>
<dbReference type="EMBL" id="VCGU01000004">
    <property type="protein sequence ID" value="TRY76822.1"/>
    <property type="molecule type" value="Genomic_DNA"/>
</dbReference>
<feature type="transmembrane region" description="Helical" evidence="12">
    <location>
        <begin position="115"/>
        <end position="137"/>
    </location>
</feature>
<dbReference type="InterPro" id="IPR000276">
    <property type="entry name" value="GPCR_Rhodpsn"/>
</dbReference>
<dbReference type="PANTHER" id="PTHR24248:SF189">
    <property type="entry name" value="ALPHA2-ADRENERGIC-LIKE OCTOPAMINE RECEPTOR, ISOFORM B"/>
    <property type="match status" value="1"/>
</dbReference>
<accession>A0A553PGM5</accession>
<comment type="subcellular location">
    <subcellularLocation>
        <location evidence="1">Cell membrane</location>
        <topology evidence="1">Multi-pass membrane protein</topology>
    </subcellularLocation>
</comment>
<dbReference type="Gene3D" id="1.20.1070.10">
    <property type="entry name" value="Rhodopsin 7-helix transmembrane proteins"/>
    <property type="match status" value="1"/>
</dbReference>
<dbReference type="OMA" id="GHRSWLE"/>
<evidence type="ECO:0000256" key="10">
    <source>
        <dbReference type="RuleBase" id="RU000688"/>
    </source>
</evidence>
<evidence type="ECO:0000256" key="11">
    <source>
        <dbReference type="SAM" id="MobiDB-lite"/>
    </source>
</evidence>
<dbReference type="SUPFAM" id="SSF81321">
    <property type="entry name" value="Family A G protein-coupled receptor-like"/>
    <property type="match status" value="1"/>
</dbReference>
<evidence type="ECO:0000256" key="8">
    <source>
        <dbReference type="ARBA" id="ARBA00023170"/>
    </source>
</evidence>
<feature type="region of interest" description="Disordered" evidence="11">
    <location>
        <begin position="220"/>
        <end position="240"/>
    </location>
</feature>